<gene>
    <name evidence="2" type="ORF">VCE7224_03930</name>
</gene>
<feature type="region of interest" description="Disordered" evidence="1">
    <location>
        <begin position="152"/>
        <end position="186"/>
    </location>
</feature>
<keyword evidence="3" id="KW-1185">Reference proteome</keyword>
<accession>A0A1C3JIV5</accession>
<dbReference type="RefSeq" id="WP_065677442.1">
    <property type="nucleotide sequence ID" value="NZ_FLQZ01000108.1"/>
</dbReference>
<feature type="compositionally biased region" description="Polar residues" evidence="1">
    <location>
        <begin position="168"/>
        <end position="186"/>
    </location>
</feature>
<evidence type="ECO:0000313" key="3">
    <source>
        <dbReference type="Proteomes" id="UP000092819"/>
    </source>
</evidence>
<dbReference type="EMBL" id="FLQZ01000108">
    <property type="protein sequence ID" value="SBT15143.1"/>
    <property type="molecule type" value="Genomic_DNA"/>
</dbReference>
<evidence type="ECO:0000256" key="1">
    <source>
        <dbReference type="SAM" id="MobiDB-lite"/>
    </source>
</evidence>
<protein>
    <submittedName>
        <fullName evidence="2">Uncharacterized protein</fullName>
    </submittedName>
</protein>
<reference evidence="3" key="1">
    <citation type="submission" date="2016-06" db="EMBL/GenBank/DDBJ databases">
        <authorList>
            <person name="Rodrigo-Torres L."/>
            <person name="Arahal D.R."/>
        </authorList>
    </citation>
    <scope>NUCLEOTIDE SEQUENCE [LARGE SCALE GENOMIC DNA]</scope>
    <source>
        <strain evidence="3">CECT 7224</strain>
    </source>
</reference>
<evidence type="ECO:0000313" key="2">
    <source>
        <dbReference type="EMBL" id="SBT15143.1"/>
    </source>
</evidence>
<sequence>MVTTVSVEKLKIQAAIYPNDEIARYLNHLTAHPHALDPLLACISPIKVVKYKRKLYPVEYLDEILWLRSHYPETKIASITVEAVKSIAEVDQHIYTRLILKHLPSINNKDLYGLEQKWKEQINSGYSPLLSQKQWAQLINCERSSLHRHRKQLTTSLETSSKEHTESKTFTWENATRQIPSNDAIE</sequence>
<dbReference type="Proteomes" id="UP000092819">
    <property type="component" value="Unassembled WGS sequence"/>
</dbReference>
<name>A0A1C3JIV5_9VIBR</name>
<organism evidence="2 3">
    <name type="scientific">Vibrio celticus</name>
    <dbReference type="NCBI Taxonomy" id="446372"/>
    <lineage>
        <taxon>Bacteria</taxon>
        <taxon>Pseudomonadati</taxon>
        <taxon>Pseudomonadota</taxon>
        <taxon>Gammaproteobacteria</taxon>
        <taxon>Vibrionales</taxon>
        <taxon>Vibrionaceae</taxon>
        <taxon>Vibrio</taxon>
    </lineage>
</organism>
<dbReference type="AlphaFoldDB" id="A0A1C3JIV5"/>
<proteinExistence type="predicted"/>